<dbReference type="Proteomes" id="UP000317178">
    <property type="component" value="Chromosome"/>
</dbReference>
<protein>
    <submittedName>
        <fullName evidence="2">Uncharacterized protein</fullName>
    </submittedName>
</protein>
<feature type="transmembrane region" description="Helical" evidence="1">
    <location>
        <begin position="112"/>
        <end position="138"/>
    </location>
</feature>
<keyword evidence="1" id="KW-1133">Transmembrane helix</keyword>
<name>A0A518CU16_9PLAN</name>
<keyword evidence="1" id="KW-0472">Membrane</keyword>
<feature type="transmembrane region" description="Helical" evidence="1">
    <location>
        <begin position="7"/>
        <end position="24"/>
    </location>
</feature>
<keyword evidence="1" id="KW-0812">Transmembrane</keyword>
<evidence type="ECO:0000256" key="1">
    <source>
        <dbReference type="SAM" id="Phobius"/>
    </source>
</evidence>
<evidence type="ECO:0000313" key="3">
    <source>
        <dbReference type="Proteomes" id="UP000317178"/>
    </source>
</evidence>
<dbReference type="KEGG" id="plon:Pla110_44880"/>
<gene>
    <name evidence="2" type="ORF">Pla110_44880</name>
</gene>
<reference evidence="2 3" key="1">
    <citation type="submission" date="2019-02" db="EMBL/GenBank/DDBJ databases">
        <title>Deep-cultivation of Planctomycetes and their phenomic and genomic characterization uncovers novel biology.</title>
        <authorList>
            <person name="Wiegand S."/>
            <person name="Jogler M."/>
            <person name="Boedeker C."/>
            <person name="Pinto D."/>
            <person name="Vollmers J."/>
            <person name="Rivas-Marin E."/>
            <person name="Kohn T."/>
            <person name="Peeters S.H."/>
            <person name="Heuer A."/>
            <person name="Rast P."/>
            <person name="Oberbeckmann S."/>
            <person name="Bunk B."/>
            <person name="Jeske O."/>
            <person name="Meyerdierks A."/>
            <person name="Storesund J.E."/>
            <person name="Kallscheuer N."/>
            <person name="Luecker S."/>
            <person name="Lage O.M."/>
            <person name="Pohl T."/>
            <person name="Merkel B.J."/>
            <person name="Hornburger P."/>
            <person name="Mueller R.-W."/>
            <person name="Bruemmer F."/>
            <person name="Labrenz M."/>
            <person name="Spormann A.M."/>
            <person name="Op den Camp H."/>
            <person name="Overmann J."/>
            <person name="Amann R."/>
            <person name="Jetten M.S.M."/>
            <person name="Mascher T."/>
            <person name="Medema M.H."/>
            <person name="Devos D.P."/>
            <person name="Kaster A.-K."/>
            <person name="Ovreas L."/>
            <person name="Rohde M."/>
            <person name="Galperin M.Y."/>
            <person name="Jogler C."/>
        </authorList>
    </citation>
    <scope>NUCLEOTIDE SEQUENCE [LARGE SCALE GENOMIC DNA]</scope>
    <source>
        <strain evidence="2 3">Pla110</strain>
    </source>
</reference>
<organism evidence="2 3">
    <name type="scientific">Polystyrenella longa</name>
    <dbReference type="NCBI Taxonomy" id="2528007"/>
    <lineage>
        <taxon>Bacteria</taxon>
        <taxon>Pseudomonadati</taxon>
        <taxon>Planctomycetota</taxon>
        <taxon>Planctomycetia</taxon>
        <taxon>Planctomycetales</taxon>
        <taxon>Planctomycetaceae</taxon>
        <taxon>Polystyrenella</taxon>
    </lineage>
</organism>
<feature type="transmembrane region" description="Helical" evidence="1">
    <location>
        <begin position="78"/>
        <end position="106"/>
    </location>
</feature>
<feature type="transmembrane region" description="Helical" evidence="1">
    <location>
        <begin position="36"/>
        <end position="57"/>
    </location>
</feature>
<accession>A0A518CU16</accession>
<dbReference type="AlphaFoldDB" id="A0A518CU16"/>
<proteinExistence type="predicted"/>
<dbReference type="EMBL" id="CP036281">
    <property type="protein sequence ID" value="QDU82726.1"/>
    <property type="molecule type" value="Genomic_DNA"/>
</dbReference>
<evidence type="ECO:0000313" key="2">
    <source>
        <dbReference type="EMBL" id="QDU82726.1"/>
    </source>
</evidence>
<sequence length="152" mass="17608">MPFRMLVIYEVVFYCVWTVFQLFYQVINERGGPLDAILGVGIYMLVFMFFKFMFFGFSFSDKECQNILVCASSDKRLYAYPAAAALLSAIASISSAMFILFINATLFGKNNLIFMLFLVFPLSILVVFLLYFIGYISCRYYLRKHCRQISPL</sequence>
<keyword evidence="3" id="KW-1185">Reference proteome</keyword>